<dbReference type="Pfam" id="PF00330">
    <property type="entry name" value="Aconitase"/>
    <property type="match status" value="1"/>
</dbReference>
<keyword evidence="13" id="KW-1185">Reference proteome</keyword>
<dbReference type="GO" id="GO:0003994">
    <property type="term" value="F:aconitate hydratase activity"/>
    <property type="evidence" value="ECO:0007669"/>
    <property type="project" value="UniProtKB-EC"/>
</dbReference>
<feature type="region of interest" description="Disordered" evidence="9">
    <location>
        <begin position="32"/>
        <end position="60"/>
    </location>
</feature>
<comment type="similarity">
    <text evidence="8">Belongs to the aconitase/IPM isomerase family.</text>
</comment>
<evidence type="ECO:0000313" key="12">
    <source>
        <dbReference type="EMBL" id="KAF0983951.1"/>
    </source>
</evidence>
<feature type="compositionally biased region" description="Polar residues" evidence="9">
    <location>
        <begin position="32"/>
        <end position="41"/>
    </location>
</feature>
<dbReference type="GO" id="GO:0006099">
    <property type="term" value="P:tricarboxylic acid cycle"/>
    <property type="evidence" value="ECO:0007669"/>
    <property type="project" value="InterPro"/>
</dbReference>
<dbReference type="RefSeq" id="XP_044568664.1">
    <property type="nucleotide sequence ID" value="XM_044711657.1"/>
</dbReference>
<dbReference type="PROSITE" id="PS01244">
    <property type="entry name" value="ACONITASE_2"/>
    <property type="match status" value="1"/>
</dbReference>
<reference evidence="12 13" key="1">
    <citation type="journal article" date="2019" name="Sci. Rep.">
        <title>Nanopore sequencing improves the draft genome of the human pathogenic amoeba Naegleria fowleri.</title>
        <authorList>
            <person name="Liechti N."/>
            <person name="Schurch N."/>
            <person name="Bruggmann R."/>
            <person name="Wittwer M."/>
        </authorList>
    </citation>
    <scope>NUCLEOTIDE SEQUENCE [LARGE SCALE GENOMIC DNA]</scope>
    <source>
        <strain evidence="12 13">ATCC 30894</strain>
    </source>
</reference>
<keyword evidence="5 8" id="KW-0411">Iron-sulfur</keyword>
<keyword evidence="4 8" id="KW-0408">Iron</keyword>
<evidence type="ECO:0000259" key="11">
    <source>
        <dbReference type="Pfam" id="PF00694"/>
    </source>
</evidence>
<evidence type="ECO:0000256" key="2">
    <source>
        <dbReference type="ARBA" id="ARBA00022723"/>
    </source>
</evidence>
<dbReference type="NCBIfam" id="NF005558">
    <property type="entry name" value="PRK07229.1"/>
    <property type="match status" value="1"/>
</dbReference>
<comment type="catalytic activity">
    <reaction evidence="8">
        <text>citrate = D-threo-isocitrate</text>
        <dbReference type="Rhea" id="RHEA:10336"/>
        <dbReference type="ChEBI" id="CHEBI:15562"/>
        <dbReference type="ChEBI" id="CHEBI:16947"/>
        <dbReference type="EC" id="4.2.1.3"/>
    </reaction>
</comment>
<protein>
    <recommendedName>
        <fullName evidence="8">Aconitate hydratase, mitochondrial</fullName>
        <shortName evidence="8">Aconitase</shortName>
        <ecNumber evidence="8">4.2.1.3</ecNumber>
    </recommendedName>
</protein>
<evidence type="ECO:0000256" key="6">
    <source>
        <dbReference type="ARBA" id="ARBA00023128"/>
    </source>
</evidence>
<feature type="compositionally biased region" description="Low complexity" evidence="9">
    <location>
        <begin position="42"/>
        <end position="60"/>
    </location>
</feature>
<dbReference type="Gene3D" id="3.20.19.10">
    <property type="entry name" value="Aconitase, domain 4"/>
    <property type="match status" value="1"/>
</dbReference>
<dbReference type="InterPro" id="IPR018136">
    <property type="entry name" value="Aconitase_4Fe-4S_BS"/>
</dbReference>
<dbReference type="EMBL" id="VFQX01000004">
    <property type="protein sequence ID" value="KAF0983951.1"/>
    <property type="molecule type" value="Genomic_DNA"/>
</dbReference>
<dbReference type="PROSITE" id="PS00450">
    <property type="entry name" value="ACONITASE_1"/>
    <property type="match status" value="1"/>
</dbReference>
<dbReference type="GO" id="GO:0051539">
    <property type="term" value="F:4 iron, 4 sulfur cluster binding"/>
    <property type="evidence" value="ECO:0007669"/>
    <property type="project" value="UniProtKB-UniRule"/>
</dbReference>
<dbReference type="SUPFAM" id="SSF53732">
    <property type="entry name" value="Aconitase iron-sulfur domain"/>
    <property type="match status" value="1"/>
</dbReference>
<dbReference type="VEuPathDB" id="AmoebaDB:NfTy_005320"/>
<evidence type="ECO:0000256" key="8">
    <source>
        <dbReference type="RuleBase" id="RU362107"/>
    </source>
</evidence>
<dbReference type="InterPro" id="IPR015931">
    <property type="entry name" value="Acnase/IPM_dHydase_lsu_aba_1/3"/>
</dbReference>
<dbReference type="InterPro" id="IPR015928">
    <property type="entry name" value="Aconitase/3IPM_dehydase_swvl"/>
</dbReference>
<dbReference type="InterPro" id="IPR036008">
    <property type="entry name" value="Aconitase_4Fe-4S_dom"/>
</dbReference>
<feature type="domain" description="Aconitase/3-isopropylmalate dehydratase large subunit alpha/beta/alpha" evidence="10">
    <location>
        <begin position="128"/>
        <end position="559"/>
    </location>
</feature>
<keyword evidence="7 8" id="KW-0456">Lyase</keyword>
<keyword evidence="6 8" id="KW-0496">Mitochondrion</keyword>
<dbReference type="Proteomes" id="UP000444721">
    <property type="component" value="Unassembled WGS sequence"/>
</dbReference>
<dbReference type="OMA" id="MIGCDSH"/>
<dbReference type="FunFam" id="3.40.1060.10:FF:000001">
    <property type="entry name" value="Aconitate hydratase, mitochondrial"/>
    <property type="match status" value="1"/>
</dbReference>
<dbReference type="PRINTS" id="PR00415">
    <property type="entry name" value="ACONITASE"/>
</dbReference>
<keyword evidence="3 8" id="KW-0809">Transit peptide</keyword>
<dbReference type="GO" id="GO:0005829">
    <property type="term" value="C:cytosol"/>
    <property type="evidence" value="ECO:0007669"/>
    <property type="project" value="TreeGrafter"/>
</dbReference>
<dbReference type="InterPro" id="IPR006248">
    <property type="entry name" value="Aconitase_mito-like"/>
</dbReference>
<dbReference type="Pfam" id="PF00694">
    <property type="entry name" value="Aconitase_C"/>
    <property type="match status" value="1"/>
</dbReference>
<name>A0A6A5C9S9_NAEFO</name>
<dbReference type="InterPro" id="IPR015932">
    <property type="entry name" value="Aconitase_dom2"/>
</dbReference>
<proteinExistence type="inferred from homology"/>
<dbReference type="PANTHER" id="PTHR43160:SF2">
    <property type="entry name" value="HOMOCITRATE DEHYDRATASE, MITOCHONDRIAL"/>
    <property type="match status" value="1"/>
</dbReference>
<dbReference type="InterPro" id="IPR001030">
    <property type="entry name" value="Acoase/IPM_deHydtase_lsu_aba"/>
</dbReference>
<evidence type="ECO:0000256" key="5">
    <source>
        <dbReference type="ARBA" id="ARBA00023014"/>
    </source>
</evidence>
<evidence type="ECO:0000256" key="4">
    <source>
        <dbReference type="ARBA" id="ARBA00023004"/>
    </source>
</evidence>
<comment type="subcellular location">
    <subcellularLocation>
        <location evidence="1 8">Mitochondrion</location>
    </subcellularLocation>
</comment>
<comment type="caution">
    <text evidence="12">The sequence shown here is derived from an EMBL/GenBank/DDBJ whole genome shotgun (WGS) entry which is preliminary data.</text>
</comment>
<dbReference type="Gene3D" id="3.30.499.10">
    <property type="entry name" value="Aconitase, domain 3"/>
    <property type="match status" value="2"/>
</dbReference>
<dbReference type="GO" id="GO:0005739">
    <property type="term" value="C:mitochondrion"/>
    <property type="evidence" value="ECO:0007669"/>
    <property type="project" value="UniProtKB-SubCell"/>
</dbReference>
<dbReference type="InterPro" id="IPR000573">
    <property type="entry name" value="AconitaseA/IPMdHydase_ssu_swvl"/>
</dbReference>
<dbReference type="NCBIfam" id="TIGR01340">
    <property type="entry name" value="aconitase_mito"/>
    <property type="match status" value="1"/>
</dbReference>
<evidence type="ECO:0000256" key="9">
    <source>
        <dbReference type="SAM" id="MobiDB-lite"/>
    </source>
</evidence>
<dbReference type="GeneID" id="68115084"/>
<dbReference type="PANTHER" id="PTHR43160">
    <property type="entry name" value="ACONITATE HYDRATASE B"/>
    <property type="match status" value="1"/>
</dbReference>
<organism evidence="12 13">
    <name type="scientific">Naegleria fowleri</name>
    <name type="common">Brain eating amoeba</name>
    <dbReference type="NCBI Taxonomy" id="5763"/>
    <lineage>
        <taxon>Eukaryota</taxon>
        <taxon>Discoba</taxon>
        <taxon>Heterolobosea</taxon>
        <taxon>Tetramitia</taxon>
        <taxon>Eutetramitia</taxon>
        <taxon>Vahlkampfiidae</taxon>
        <taxon>Naegleria</taxon>
    </lineage>
</organism>
<comment type="cofactor">
    <cofactor evidence="8">
        <name>[4Fe-4S] cluster</name>
        <dbReference type="ChEBI" id="CHEBI:49883"/>
    </cofactor>
    <text evidence="8">Binds 1 [4Fe-4S] cluster per subunit.</text>
</comment>
<evidence type="ECO:0000259" key="10">
    <source>
        <dbReference type="Pfam" id="PF00330"/>
    </source>
</evidence>
<dbReference type="Gene3D" id="3.40.1060.10">
    <property type="entry name" value="Aconitase, Domain 2"/>
    <property type="match status" value="1"/>
</dbReference>
<evidence type="ECO:0000256" key="1">
    <source>
        <dbReference type="ARBA" id="ARBA00004173"/>
    </source>
</evidence>
<dbReference type="VEuPathDB" id="AmoebaDB:FDP41_007866"/>
<dbReference type="SUPFAM" id="SSF52016">
    <property type="entry name" value="LeuD/IlvD-like"/>
    <property type="match status" value="1"/>
</dbReference>
<dbReference type="EC" id="4.2.1.3" evidence="8"/>
<dbReference type="AlphaFoldDB" id="A0A6A5C9S9"/>
<dbReference type="InterPro" id="IPR050926">
    <property type="entry name" value="Aconitase/IPM_isomerase"/>
</dbReference>
<keyword evidence="2 8" id="KW-0479">Metal-binding</keyword>
<gene>
    <name evidence="12" type="ORF">FDP41_007866</name>
</gene>
<dbReference type="FunFam" id="3.20.19.10:FF:000002">
    <property type="entry name" value="Aconitate hydratase, mitochondrial"/>
    <property type="match status" value="1"/>
</dbReference>
<dbReference type="GO" id="GO:0046872">
    <property type="term" value="F:metal ion binding"/>
    <property type="evidence" value="ECO:0007669"/>
    <property type="project" value="UniProtKB-UniRule"/>
</dbReference>
<evidence type="ECO:0000256" key="3">
    <source>
        <dbReference type="ARBA" id="ARBA00022946"/>
    </source>
</evidence>
<evidence type="ECO:0000256" key="7">
    <source>
        <dbReference type="ARBA" id="ARBA00023239"/>
    </source>
</evidence>
<accession>A0A6A5C9S9</accession>
<evidence type="ECO:0000313" key="13">
    <source>
        <dbReference type="Proteomes" id="UP000444721"/>
    </source>
</evidence>
<feature type="domain" description="Aconitase A/isopropylmalate dehydratase small subunit swivel" evidence="11">
    <location>
        <begin position="648"/>
        <end position="777"/>
    </location>
</feature>
<dbReference type="OrthoDB" id="2224430at2759"/>
<dbReference type="VEuPathDB" id="AmoebaDB:NF0113800"/>
<sequence>MLKTSSTSSLARGSHLRIHNSSIMMKQFFTTASSSSSNPQHSIRFASSSSSATREMISSRTLPPKFDIEETLKAQTQIYERLKQDQQQALTYAQKILKAHLFDYQKHVAHQLFDCSNNNSTSSDGTSKEQYLSFRPDRVALQDASAQTAILQFLTTGLGTTQTPTTVHCDHLIVGESSLQSSSTISQKKETLAKKDIEKAYEESGEVFNFLESASQALGLGFWKPGSGIIHQIVLENYAFPGGMMVGCDSHTPNAGGLGMIAIGVGGADAVDVMSAIPWELKRPKILGVKLTGKLSEWTSAKDVILKLTGMLTVKGGTGYIIEYFGEGVDSLSCTGMATICNMGAEVGATTSIFPYTKAMSRYLRATNRASIADMADKFANYLKADEDANYDQVIEINLSELEPMINGPSTPDRSFPISQFADQVKTQEWVPELGAALIGSCTNSSYQDLTCAASIAKQAIAHGLKSKSQLFISPGSEQIFATMKRDGLLDVFEQAGAKILANACGPCIGQWNRTDHKGKKNSIVSSFNRNFTGRNDGNLLTSHFLTSPMLVMSMAFAGRIDFNPLTDSLIGSDGREFKFVPPQSEELPSRGFEPSIDTQHSCTGGYLEPLPFNERTTVKINIDPKSDRLQFLKPFHEWDKKDFIDLPVLIKVVGKCTTDHISPAGKWLNYKGHLENISNCTLIGAMNAMNHKINCVKNIFTGKEDTVPEVAKQYQREHKTSWIVIGEENYGEGSAREHAALQPRFLGCKAIITKSFARIHETNLKKQGILPLTFVNPSDYDLINPETDIISITGVTTLAPNSKLMLTVKGKPHIQIPLQHTMNETQIEWFKAGSAINWIRRKNEHLLNE</sequence>